<dbReference type="CDD" id="cd08983">
    <property type="entry name" value="GH43_Bt3655-like"/>
    <property type="match status" value="1"/>
</dbReference>
<dbReference type="OrthoDB" id="19657at2759"/>
<proteinExistence type="predicted"/>
<dbReference type="Proteomes" id="UP000799436">
    <property type="component" value="Unassembled WGS sequence"/>
</dbReference>
<dbReference type="PANTHER" id="PTHR43301:SF8">
    <property type="entry name" value="ARABINOSIDASE-RELATED"/>
    <property type="match status" value="1"/>
</dbReference>
<protein>
    <recommendedName>
        <fullName evidence="3">Arabinanase/levansucrase/invertase</fullName>
    </recommendedName>
</protein>
<dbReference type="InterPro" id="IPR023296">
    <property type="entry name" value="Glyco_hydro_beta-prop_sf"/>
</dbReference>
<feature type="non-terminal residue" evidence="1">
    <location>
        <position position="292"/>
    </location>
</feature>
<evidence type="ECO:0000313" key="1">
    <source>
        <dbReference type="EMBL" id="KAF2763888.1"/>
    </source>
</evidence>
<organism evidence="1 2">
    <name type="scientific">Teratosphaeria nubilosa</name>
    <dbReference type="NCBI Taxonomy" id="161662"/>
    <lineage>
        <taxon>Eukaryota</taxon>
        <taxon>Fungi</taxon>
        <taxon>Dikarya</taxon>
        <taxon>Ascomycota</taxon>
        <taxon>Pezizomycotina</taxon>
        <taxon>Dothideomycetes</taxon>
        <taxon>Dothideomycetidae</taxon>
        <taxon>Mycosphaerellales</taxon>
        <taxon>Teratosphaeriaceae</taxon>
        <taxon>Teratosphaeria</taxon>
    </lineage>
</organism>
<gene>
    <name evidence="1" type="ORF">EJ03DRAFT_261061</name>
</gene>
<sequence length="292" mass="32434">GYLAAVFTGQLEQVYFELAPASSPQTFKTLNGGRPVLTATLGTGGARDPAILESEDGSKLYILATDLQIGKTSWGEAQRVGSLSIHVWESSDGVKWSSDRLVKIMPATAGFVWAPSAIRDPATNSYAVFWASGIYAESDPQHQGNREGPYIYYSHTSDFKSFTDPQRWTTEGAYIDQEIQHLSGNSYIRYLKDYSINKVVVERSDSGIFGSWKRLGYASTAVREGPASFQDIDNPKRHYLWLDNYSGQGGYECHYTEDFSTPFPVCETSLSPTVMRHGGVIQVKQQMYDALE</sequence>
<feature type="non-terminal residue" evidence="1">
    <location>
        <position position="1"/>
    </location>
</feature>
<dbReference type="PANTHER" id="PTHR43301">
    <property type="entry name" value="ARABINAN ENDO-1,5-ALPHA-L-ARABINOSIDASE"/>
    <property type="match status" value="1"/>
</dbReference>
<dbReference type="AlphaFoldDB" id="A0A6G1KUP7"/>
<evidence type="ECO:0008006" key="3">
    <source>
        <dbReference type="Google" id="ProtNLM"/>
    </source>
</evidence>
<keyword evidence="2" id="KW-1185">Reference proteome</keyword>
<reference evidence="1" key="1">
    <citation type="journal article" date="2020" name="Stud. Mycol.">
        <title>101 Dothideomycetes genomes: a test case for predicting lifestyles and emergence of pathogens.</title>
        <authorList>
            <person name="Haridas S."/>
            <person name="Albert R."/>
            <person name="Binder M."/>
            <person name="Bloem J."/>
            <person name="Labutti K."/>
            <person name="Salamov A."/>
            <person name="Andreopoulos B."/>
            <person name="Baker S."/>
            <person name="Barry K."/>
            <person name="Bills G."/>
            <person name="Bluhm B."/>
            <person name="Cannon C."/>
            <person name="Castanera R."/>
            <person name="Culley D."/>
            <person name="Daum C."/>
            <person name="Ezra D."/>
            <person name="Gonzalez J."/>
            <person name="Henrissat B."/>
            <person name="Kuo A."/>
            <person name="Liang C."/>
            <person name="Lipzen A."/>
            <person name="Lutzoni F."/>
            <person name="Magnuson J."/>
            <person name="Mondo S."/>
            <person name="Nolan M."/>
            <person name="Ohm R."/>
            <person name="Pangilinan J."/>
            <person name="Park H.-J."/>
            <person name="Ramirez L."/>
            <person name="Alfaro M."/>
            <person name="Sun H."/>
            <person name="Tritt A."/>
            <person name="Yoshinaga Y."/>
            <person name="Zwiers L.-H."/>
            <person name="Turgeon B."/>
            <person name="Goodwin S."/>
            <person name="Spatafora J."/>
            <person name="Crous P."/>
            <person name="Grigoriev I."/>
        </authorList>
    </citation>
    <scope>NUCLEOTIDE SEQUENCE</scope>
    <source>
        <strain evidence="1">CBS 116005</strain>
    </source>
</reference>
<dbReference type="InterPro" id="IPR050727">
    <property type="entry name" value="GH43_arabinanases"/>
</dbReference>
<name>A0A6G1KUP7_9PEZI</name>
<evidence type="ECO:0000313" key="2">
    <source>
        <dbReference type="Proteomes" id="UP000799436"/>
    </source>
</evidence>
<dbReference type="EMBL" id="ML995953">
    <property type="protein sequence ID" value="KAF2763888.1"/>
    <property type="molecule type" value="Genomic_DNA"/>
</dbReference>
<dbReference type="Gene3D" id="2.115.10.20">
    <property type="entry name" value="Glycosyl hydrolase domain, family 43"/>
    <property type="match status" value="1"/>
</dbReference>
<accession>A0A6G1KUP7</accession>
<dbReference type="SUPFAM" id="SSF75005">
    <property type="entry name" value="Arabinanase/levansucrase/invertase"/>
    <property type="match status" value="1"/>
</dbReference>